<dbReference type="PIRSF" id="PIRSF016578">
    <property type="entry name" value="HsaA"/>
    <property type="match status" value="1"/>
</dbReference>
<evidence type="ECO:0000313" key="10">
    <source>
        <dbReference type="EMBL" id="QXZ24110.1"/>
    </source>
</evidence>
<dbReference type="InterPro" id="IPR009100">
    <property type="entry name" value="AcylCoA_DH/oxidase_NM_dom_sf"/>
</dbReference>
<evidence type="ECO:0000256" key="3">
    <source>
        <dbReference type="ARBA" id="ARBA00022630"/>
    </source>
</evidence>
<feature type="domain" description="Acyl-CoA dehydrogenase/oxidase C-terminal" evidence="7">
    <location>
        <begin position="229"/>
        <end position="377"/>
    </location>
</feature>
<evidence type="ECO:0000256" key="4">
    <source>
        <dbReference type="ARBA" id="ARBA00022827"/>
    </source>
</evidence>
<dbReference type="SUPFAM" id="SSF47203">
    <property type="entry name" value="Acyl-CoA dehydrogenase C-terminal domain-like"/>
    <property type="match status" value="1"/>
</dbReference>
<evidence type="ECO:0000256" key="1">
    <source>
        <dbReference type="ARBA" id="ARBA00001974"/>
    </source>
</evidence>
<dbReference type="InterPro" id="IPR013786">
    <property type="entry name" value="AcylCoA_DH/ox_N"/>
</dbReference>
<keyword evidence="3 6" id="KW-0285">Flavoprotein</keyword>
<evidence type="ECO:0000259" key="8">
    <source>
        <dbReference type="Pfam" id="PF02770"/>
    </source>
</evidence>
<feature type="domain" description="Acyl-CoA oxidase/dehydrogenase middle" evidence="8">
    <location>
        <begin position="122"/>
        <end position="217"/>
    </location>
</feature>
<dbReference type="AlphaFoldDB" id="A0ABD7F6M6"/>
<evidence type="ECO:0000256" key="5">
    <source>
        <dbReference type="ARBA" id="ARBA00023002"/>
    </source>
</evidence>
<dbReference type="Pfam" id="PF02771">
    <property type="entry name" value="Acyl-CoA_dh_N"/>
    <property type="match status" value="1"/>
</dbReference>
<dbReference type="Gene3D" id="1.20.140.10">
    <property type="entry name" value="Butyryl-CoA Dehydrogenase, subunit A, domain 3"/>
    <property type="match status" value="1"/>
</dbReference>
<dbReference type="FunFam" id="1.20.140.10:FF:000001">
    <property type="entry name" value="Acyl-CoA dehydrogenase"/>
    <property type="match status" value="1"/>
</dbReference>
<dbReference type="Pfam" id="PF00441">
    <property type="entry name" value="Acyl-CoA_dh_1"/>
    <property type="match status" value="1"/>
</dbReference>
<dbReference type="Gene3D" id="2.40.110.10">
    <property type="entry name" value="Butyryl-CoA Dehydrogenase, subunit A, domain 2"/>
    <property type="match status" value="1"/>
</dbReference>
<dbReference type="Pfam" id="PF02770">
    <property type="entry name" value="Acyl-CoA_dh_M"/>
    <property type="match status" value="1"/>
</dbReference>
<dbReference type="InterPro" id="IPR036250">
    <property type="entry name" value="AcylCo_DH-like_C"/>
</dbReference>
<reference evidence="10 11" key="1">
    <citation type="submission" date="2021-07" db="EMBL/GenBank/DDBJ databases">
        <title>FDA dAtabase for Regulatory Grade micrObial Sequences (FDA-ARGOS): Supporting development and validation of Infectious Disease Dx tests.</title>
        <authorList>
            <person name="Sproer C."/>
            <person name="Gronow S."/>
            <person name="Severitt S."/>
            <person name="Schroder I."/>
            <person name="Tallon L."/>
            <person name="Sadzewicz L."/>
            <person name="Zhao X."/>
            <person name="Boylan J."/>
            <person name="Ott S."/>
            <person name="Bowen H."/>
            <person name="Vavikolanu K."/>
            <person name="Mehta A."/>
            <person name="Aluvathingal J."/>
            <person name="Nadendla S."/>
            <person name="Lowell S."/>
            <person name="Myers T."/>
            <person name="Yan Y."/>
        </authorList>
    </citation>
    <scope>NUCLEOTIDE SEQUENCE [LARGE SCALE GENOMIC DNA]</scope>
    <source>
        <strain evidence="10 11">FDAARGOS_1401</strain>
    </source>
</reference>
<dbReference type="PANTHER" id="PTHR43884">
    <property type="entry name" value="ACYL-COA DEHYDROGENASE"/>
    <property type="match status" value="1"/>
</dbReference>
<dbReference type="PROSITE" id="PS00072">
    <property type="entry name" value="ACYL_COA_DH_1"/>
    <property type="match status" value="1"/>
</dbReference>
<evidence type="ECO:0000313" key="11">
    <source>
        <dbReference type="Proteomes" id="UP000827069"/>
    </source>
</evidence>
<proteinExistence type="inferred from homology"/>
<comment type="cofactor">
    <cofactor evidence="1 6">
        <name>FAD</name>
        <dbReference type="ChEBI" id="CHEBI:57692"/>
    </cofactor>
</comment>
<evidence type="ECO:0000256" key="2">
    <source>
        <dbReference type="ARBA" id="ARBA00009347"/>
    </source>
</evidence>
<sequence>MLAYDADLELFRDNFKRYMNEQIAPHYDQWEREGIMPRSVWSSLGENGFLCVDVPEAYGGYGVPTHYSLMLVEESARAGYGALSTAISCHSEIAAPYILHIANEEQKQYWLPKMVSGEVVGAIGMTEPGAGSDLQAMRTSAILQDDHYILNGSKTFISNGQHADLVVLAVKTDPQARAKGVSLLLVDTHLDGFKKGTNLDKIGLHSQDTSELFFDNVNVPKDQLLGQPGQGFAYLMQELPRERTAIAATALGAIRGAIDVTIKYVKERQAFGQPIANFQNTRFVLAQAKIDELATAAFYNQNLALYQQSKLDVDTAAALKSFSTDMQMKVADNLLQLFGGYGYMTEYPISRFFVDARIQRIYGGTNEIMKEIVARGMIGKS</sequence>
<name>A0ABD7F6M6_9GAMM</name>
<keyword evidence="4 6" id="KW-0274">FAD</keyword>
<dbReference type="GO" id="GO:0016627">
    <property type="term" value="F:oxidoreductase activity, acting on the CH-CH group of donors"/>
    <property type="evidence" value="ECO:0007669"/>
    <property type="project" value="UniProtKB-ARBA"/>
</dbReference>
<comment type="similarity">
    <text evidence="2 6">Belongs to the acyl-CoA dehydrogenase family.</text>
</comment>
<accession>A0ABD7F6M6</accession>
<dbReference type="InterPro" id="IPR037069">
    <property type="entry name" value="AcylCoA_DH/ox_N_sf"/>
</dbReference>
<keyword evidence="11" id="KW-1185">Reference proteome</keyword>
<dbReference type="RefSeq" id="WP_005004947.1">
    <property type="nucleotide sequence ID" value="NZ_CP079898.1"/>
</dbReference>
<dbReference type="SUPFAM" id="SSF56645">
    <property type="entry name" value="Acyl-CoA dehydrogenase NM domain-like"/>
    <property type="match status" value="1"/>
</dbReference>
<evidence type="ECO:0000259" key="9">
    <source>
        <dbReference type="Pfam" id="PF02771"/>
    </source>
</evidence>
<dbReference type="Gene3D" id="1.10.540.10">
    <property type="entry name" value="Acyl-CoA dehydrogenase/oxidase, N-terminal domain"/>
    <property type="match status" value="1"/>
</dbReference>
<evidence type="ECO:0000256" key="6">
    <source>
        <dbReference type="RuleBase" id="RU362125"/>
    </source>
</evidence>
<gene>
    <name evidence="10" type="ORF">I6L31_04885</name>
</gene>
<dbReference type="InterPro" id="IPR009075">
    <property type="entry name" value="AcylCo_DH/oxidase_C"/>
</dbReference>
<evidence type="ECO:0000259" key="7">
    <source>
        <dbReference type="Pfam" id="PF00441"/>
    </source>
</evidence>
<dbReference type="InterPro" id="IPR006091">
    <property type="entry name" value="Acyl-CoA_Oxase/DH_mid-dom"/>
</dbReference>
<keyword evidence="5 6" id="KW-0560">Oxidoreductase</keyword>
<organism evidence="10 11">
    <name type="scientific">Acinetobacter septicus</name>
    <dbReference type="NCBI Taxonomy" id="465797"/>
    <lineage>
        <taxon>Bacteria</taxon>
        <taxon>Pseudomonadati</taxon>
        <taxon>Pseudomonadota</taxon>
        <taxon>Gammaproteobacteria</taxon>
        <taxon>Moraxellales</taxon>
        <taxon>Moraxellaceae</taxon>
        <taxon>Acinetobacter</taxon>
    </lineage>
</organism>
<dbReference type="FunFam" id="2.40.110.10:FF:000002">
    <property type="entry name" value="Acyl-CoA dehydrogenase fadE12"/>
    <property type="match status" value="1"/>
</dbReference>
<dbReference type="Proteomes" id="UP000827069">
    <property type="component" value="Chromosome"/>
</dbReference>
<protein>
    <submittedName>
        <fullName evidence="10">Acyl-CoA dehydrogenase family protein</fullName>
    </submittedName>
</protein>
<dbReference type="InterPro" id="IPR006089">
    <property type="entry name" value="Acyl-CoA_DH_CS"/>
</dbReference>
<dbReference type="EMBL" id="CP079898">
    <property type="protein sequence ID" value="QXZ24110.1"/>
    <property type="molecule type" value="Genomic_DNA"/>
</dbReference>
<dbReference type="PANTHER" id="PTHR43884:SF12">
    <property type="entry name" value="ISOVALERYL-COA DEHYDROGENASE, MITOCHONDRIAL-RELATED"/>
    <property type="match status" value="1"/>
</dbReference>
<dbReference type="InterPro" id="IPR046373">
    <property type="entry name" value="Acyl-CoA_Oxase/DH_mid-dom_sf"/>
</dbReference>
<feature type="domain" description="Acyl-CoA dehydrogenase/oxidase N-terminal" evidence="9">
    <location>
        <begin position="7"/>
        <end position="118"/>
    </location>
</feature>
<dbReference type="PROSITE" id="PS00073">
    <property type="entry name" value="ACYL_COA_DH_2"/>
    <property type="match status" value="1"/>
</dbReference>